<dbReference type="CDD" id="cd01991">
    <property type="entry name" value="Asn_synthase_B_C"/>
    <property type="match status" value="1"/>
</dbReference>
<dbReference type="InterPro" id="IPR001962">
    <property type="entry name" value="Asn_synthase"/>
</dbReference>
<dbReference type="EMBL" id="PVNK01000005">
    <property type="protein sequence ID" value="PRQ05830.1"/>
    <property type="molecule type" value="Genomic_DNA"/>
</dbReference>
<dbReference type="GO" id="GO:0005524">
    <property type="term" value="F:ATP binding"/>
    <property type="evidence" value="ECO:0007669"/>
    <property type="project" value="UniProtKB-KW"/>
</dbReference>
<dbReference type="Pfam" id="PF00733">
    <property type="entry name" value="Asn_synthase"/>
    <property type="match status" value="1"/>
</dbReference>
<evidence type="ECO:0000256" key="9">
    <source>
        <dbReference type="ARBA" id="ARBA00029440"/>
    </source>
</evidence>
<feature type="binding site" evidence="12">
    <location>
        <begin position="366"/>
        <end position="367"/>
    </location>
    <ligand>
        <name>ATP</name>
        <dbReference type="ChEBI" id="CHEBI:30616"/>
    </ligand>
</feature>
<accession>A0A2S9YL40</accession>
<dbReference type="OrthoDB" id="9763290at2"/>
<feature type="binding site" evidence="12">
    <location>
        <position position="101"/>
    </location>
    <ligand>
        <name>L-glutamine</name>
        <dbReference type="ChEBI" id="CHEBI:58359"/>
    </ligand>
</feature>
<dbReference type="AlphaFoldDB" id="A0A2S9YL40"/>
<name>A0A2S9YL40_9BACT</name>
<evidence type="ECO:0000256" key="10">
    <source>
        <dbReference type="ARBA" id="ARBA00048741"/>
    </source>
</evidence>
<dbReference type="PROSITE" id="PS51278">
    <property type="entry name" value="GATASE_TYPE_2"/>
    <property type="match status" value="1"/>
</dbReference>
<dbReference type="NCBIfam" id="TIGR01536">
    <property type="entry name" value="asn_synth_AEB"/>
    <property type="match status" value="1"/>
</dbReference>
<dbReference type="Proteomes" id="UP000237968">
    <property type="component" value="Unassembled WGS sequence"/>
</dbReference>
<dbReference type="InterPro" id="IPR014729">
    <property type="entry name" value="Rossmann-like_a/b/a_fold"/>
</dbReference>
<evidence type="ECO:0000256" key="5">
    <source>
        <dbReference type="ARBA" id="ARBA00022741"/>
    </source>
</evidence>
<feature type="site" description="Important for beta-aspartyl-AMP intermediate formation" evidence="13">
    <location>
        <position position="368"/>
    </location>
</feature>
<evidence type="ECO:0000256" key="13">
    <source>
        <dbReference type="PIRSR" id="PIRSR001589-3"/>
    </source>
</evidence>
<evidence type="ECO:0000256" key="12">
    <source>
        <dbReference type="PIRSR" id="PIRSR001589-2"/>
    </source>
</evidence>
<keyword evidence="6 12" id="KW-0067">ATP-binding</keyword>
<evidence type="ECO:0000256" key="6">
    <source>
        <dbReference type="ARBA" id="ARBA00022840"/>
    </source>
</evidence>
<keyword evidence="3 15" id="KW-0436">Ligase</keyword>
<comment type="similarity">
    <text evidence="1">Belongs to the asparagine synthetase family.</text>
</comment>
<dbReference type="CDD" id="cd00712">
    <property type="entry name" value="AsnB"/>
    <property type="match status" value="1"/>
</dbReference>
<keyword evidence="16" id="KW-1185">Reference proteome</keyword>
<dbReference type="Pfam" id="PF13537">
    <property type="entry name" value="GATase_7"/>
    <property type="match status" value="1"/>
</dbReference>
<comment type="catalytic activity">
    <reaction evidence="10">
        <text>L-aspartate + L-glutamine + ATP + H2O = L-asparagine + L-glutamate + AMP + diphosphate + H(+)</text>
        <dbReference type="Rhea" id="RHEA:12228"/>
        <dbReference type="ChEBI" id="CHEBI:15377"/>
        <dbReference type="ChEBI" id="CHEBI:15378"/>
        <dbReference type="ChEBI" id="CHEBI:29985"/>
        <dbReference type="ChEBI" id="CHEBI:29991"/>
        <dbReference type="ChEBI" id="CHEBI:30616"/>
        <dbReference type="ChEBI" id="CHEBI:33019"/>
        <dbReference type="ChEBI" id="CHEBI:58048"/>
        <dbReference type="ChEBI" id="CHEBI:58359"/>
        <dbReference type="ChEBI" id="CHEBI:456215"/>
        <dbReference type="EC" id="6.3.5.4"/>
    </reaction>
</comment>
<keyword evidence="5 12" id="KW-0547">Nucleotide-binding</keyword>
<dbReference type="PANTHER" id="PTHR11772">
    <property type="entry name" value="ASPARAGINE SYNTHETASE"/>
    <property type="match status" value="1"/>
</dbReference>
<evidence type="ECO:0000256" key="2">
    <source>
        <dbReference type="ARBA" id="ARBA00012737"/>
    </source>
</evidence>
<dbReference type="SUPFAM" id="SSF56235">
    <property type="entry name" value="N-terminal nucleophile aminohydrolases (Ntn hydrolases)"/>
    <property type="match status" value="1"/>
</dbReference>
<keyword evidence="4 11" id="KW-0028">Amino-acid biosynthesis</keyword>
<reference evidence="15 16" key="1">
    <citation type="submission" date="2018-03" db="EMBL/GenBank/DDBJ databases">
        <title>Draft Genome Sequences of the Obligatory Marine Myxobacteria Enhygromyxa salina SWB005.</title>
        <authorList>
            <person name="Poehlein A."/>
            <person name="Moghaddam J.A."/>
            <person name="Harms H."/>
            <person name="Alanjari M."/>
            <person name="Koenig G.M."/>
            <person name="Daniel R."/>
            <person name="Schaeberle T.F."/>
        </authorList>
    </citation>
    <scope>NUCLEOTIDE SEQUENCE [LARGE SCALE GENOMIC DNA]</scope>
    <source>
        <strain evidence="15 16">SWB005</strain>
    </source>
</reference>
<dbReference type="GO" id="GO:0005829">
    <property type="term" value="C:cytosol"/>
    <property type="evidence" value="ECO:0007669"/>
    <property type="project" value="TreeGrafter"/>
</dbReference>
<keyword evidence="7 11" id="KW-0061">Asparagine biosynthesis</keyword>
<dbReference type="SUPFAM" id="SSF52402">
    <property type="entry name" value="Adenine nucleotide alpha hydrolases-like"/>
    <property type="match status" value="1"/>
</dbReference>
<proteinExistence type="inferred from homology"/>
<comment type="pathway">
    <text evidence="9">Amino-acid biosynthesis.</text>
</comment>
<dbReference type="Gene3D" id="3.60.20.10">
    <property type="entry name" value="Glutamine Phosphoribosylpyrophosphate, subunit 1, domain 1"/>
    <property type="match status" value="1"/>
</dbReference>
<dbReference type="InterPro" id="IPR017932">
    <property type="entry name" value="GATase_2_dom"/>
</dbReference>
<dbReference type="InterPro" id="IPR050795">
    <property type="entry name" value="Asn_Synthetase"/>
</dbReference>
<dbReference type="PIRSF" id="PIRSF001589">
    <property type="entry name" value="Asn_synthetase_glu-h"/>
    <property type="match status" value="1"/>
</dbReference>
<evidence type="ECO:0000256" key="1">
    <source>
        <dbReference type="ARBA" id="ARBA00005752"/>
    </source>
</evidence>
<evidence type="ECO:0000256" key="11">
    <source>
        <dbReference type="PIRSR" id="PIRSR001589-1"/>
    </source>
</evidence>
<gene>
    <name evidence="15" type="primary">asnH</name>
    <name evidence="15" type="ORF">ENSA5_01500</name>
</gene>
<dbReference type="Gene3D" id="3.40.50.620">
    <property type="entry name" value="HUPs"/>
    <property type="match status" value="1"/>
</dbReference>
<dbReference type="RefSeq" id="WP_106389629.1">
    <property type="nucleotide sequence ID" value="NZ_PVNK01000005.1"/>
</dbReference>
<dbReference type="GO" id="GO:0004066">
    <property type="term" value="F:asparagine synthase (glutamine-hydrolyzing) activity"/>
    <property type="evidence" value="ECO:0007669"/>
    <property type="project" value="UniProtKB-EC"/>
</dbReference>
<dbReference type="InterPro" id="IPR029055">
    <property type="entry name" value="Ntn_hydrolases_N"/>
</dbReference>
<organism evidence="15 16">
    <name type="scientific">Enhygromyxa salina</name>
    <dbReference type="NCBI Taxonomy" id="215803"/>
    <lineage>
        <taxon>Bacteria</taxon>
        <taxon>Pseudomonadati</taxon>
        <taxon>Myxococcota</taxon>
        <taxon>Polyangia</taxon>
        <taxon>Nannocystales</taxon>
        <taxon>Nannocystaceae</taxon>
        <taxon>Enhygromyxa</taxon>
    </lineage>
</organism>
<dbReference type="PANTHER" id="PTHR11772:SF17">
    <property type="entry name" value="ASPARAGINE SYNTHETASE (EUROFUNG)"/>
    <property type="match status" value="1"/>
</dbReference>
<feature type="binding site" evidence="12">
    <location>
        <position position="267"/>
    </location>
    <ligand>
        <name>ATP</name>
        <dbReference type="ChEBI" id="CHEBI:30616"/>
    </ligand>
</feature>
<evidence type="ECO:0000313" key="15">
    <source>
        <dbReference type="EMBL" id="PRQ05830.1"/>
    </source>
</evidence>
<keyword evidence="8 11" id="KW-0315">Glutamine amidotransferase</keyword>
<dbReference type="EC" id="6.3.5.4" evidence="2"/>
<comment type="caution">
    <text evidence="15">The sequence shown here is derived from an EMBL/GenBank/DDBJ whole genome shotgun (WGS) entry which is preliminary data.</text>
</comment>
<evidence type="ECO:0000256" key="4">
    <source>
        <dbReference type="ARBA" id="ARBA00022605"/>
    </source>
</evidence>
<evidence type="ECO:0000256" key="8">
    <source>
        <dbReference type="ARBA" id="ARBA00022962"/>
    </source>
</evidence>
<evidence type="ECO:0000256" key="3">
    <source>
        <dbReference type="ARBA" id="ARBA00022598"/>
    </source>
</evidence>
<evidence type="ECO:0000256" key="7">
    <source>
        <dbReference type="ARBA" id="ARBA00022888"/>
    </source>
</evidence>
<sequence length="632" mass="69803">MCGVVALWRPRGPSIVTEQLEQLGAALDHRGPDERGHAILDRGRLGLIATRLAIVDPSAGPQPYFNEDRSVAVVVNGELYDHLELGDELRGRGHQLRTRCDAELIAHLYEERGLEFVDELDGDFAVIVWDARRERLIAARDRVGVRPLFVLEGPDRSVALASEAKALLPLVDEPRLRARFLSGHFLGAYSGSACAFEGVESLAPATVHSWELGQRRRRVFWRWLAGPGARPSQARSRRQPPEPQDLREQLERAVSRRLRADAPIGLLFSGGLDSALVAALARRERDLPAFTLAFDDPSHDESALAQAHARSLDLELDLVRVGSEELAAALPQTIRALEFPPVNAHAVARYLLARHVRERGVKVVLSGEGSDELFAGYPWFMTEARWRARAVDRAAAPDPAAPAKLGVGLLDDALDRDPASPLWWASFFDQRARRVDAVPSQVFLPRWRGEPSPSTQVLAPLAGLEAEPALDLSRLLALHQLSSYLIPALSDRVEMAHGVEGRPVFLDRAILDLAARAGETELLDLASGQGKLLLRRAGAGLLPPEICAVPKHPFLAPSWRYVLASATGRALLSRYLEREAIAEFGVFDPNVLSFVRHRWERLSPAVAAGHRHDWLIGLALGLHIFIEQFRLR</sequence>
<dbReference type="InterPro" id="IPR006426">
    <property type="entry name" value="Asn_synth_AEB"/>
</dbReference>
<evidence type="ECO:0000259" key="14">
    <source>
        <dbReference type="PROSITE" id="PS51278"/>
    </source>
</evidence>
<protein>
    <recommendedName>
        <fullName evidence="2">asparagine synthase (glutamine-hydrolyzing)</fullName>
        <ecNumber evidence="2">6.3.5.4</ecNumber>
    </recommendedName>
</protein>
<dbReference type="GO" id="GO:0006529">
    <property type="term" value="P:asparagine biosynthetic process"/>
    <property type="evidence" value="ECO:0007669"/>
    <property type="project" value="UniProtKB-KW"/>
</dbReference>
<evidence type="ECO:0000313" key="16">
    <source>
        <dbReference type="Proteomes" id="UP000237968"/>
    </source>
</evidence>
<feature type="domain" description="Glutamine amidotransferase type-2" evidence="14">
    <location>
        <begin position="2"/>
        <end position="191"/>
    </location>
</feature>
<dbReference type="InterPro" id="IPR033738">
    <property type="entry name" value="AsnB_N"/>
</dbReference>
<feature type="active site" description="For GATase activity" evidence="11">
    <location>
        <position position="2"/>
    </location>
</feature>